<dbReference type="SUPFAM" id="SSF52540">
    <property type="entry name" value="P-loop containing nucleoside triphosphate hydrolases"/>
    <property type="match status" value="1"/>
</dbReference>
<dbReference type="GO" id="GO:0032587">
    <property type="term" value="C:ruffle membrane"/>
    <property type="evidence" value="ECO:0007669"/>
    <property type="project" value="UniProtKB-SubCell"/>
</dbReference>
<feature type="domain" description="Myosin motor" evidence="8">
    <location>
        <begin position="12"/>
        <end position="669"/>
    </location>
</feature>
<evidence type="ECO:0000256" key="3">
    <source>
        <dbReference type="ARBA" id="ARBA00022840"/>
    </source>
</evidence>
<evidence type="ECO:0000256" key="7">
    <source>
        <dbReference type="PROSITE-ProRule" id="PRU00782"/>
    </source>
</evidence>
<dbReference type="Gene3D" id="1.20.58.530">
    <property type="match status" value="1"/>
</dbReference>
<evidence type="ECO:0000256" key="6">
    <source>
        <dbReference type="ARBA" id="ARBA00023203"/>
    </source>
</evidence>
<dbReference type="SMART" id="SM00015">
    <property type="entry name" value="IQ"/>
    <property type="match status" value="3"/>
</dbReference>
<sequence>MEGALIARDRVGIQDFVLLDAHNSETAFLDNLKKRFTEDLIYTYIGTLLISVNPYKELDIYTKKQMDLYMGVNFFELPPHIYALADNVYHTMLSEANNNFILISGESGAGKTEASKKILQYYAVSCPSSTLLDTVRDRMLMSNPVLEAFGNAKTMKNDNSSRFGKYMDIQFDCQGDAVGGHILSYLLEKSRVVHQNHGERNFHIFYQLVEGGEEDLLRHLGLEKDTKRYSYLVQGECSNVSSINDKNDWKTVKNALSVIDFDANDIEHLFGIIASVLHLGNVHFDGDTKGYATLNTNAALRWVSKLLGIHVQVLHEALTFRKIEAKSEEVLSPFTVDHAIYARDALAKAIYGRAFTWLVNRINESLENKDSGRKTVIGLLDIYGFEVFSVNSFEQFCINYCNEKLQQLFIQLTLKAEQEEYEAEGIGWEPVQFFNNKIICDLVEEKHRGIISVLDEECMRPGDATDLTFLDKLEEKMGNHPHFVTYKLADKKTRKSLERGDFRLLHYAGEVTYCVVGFIDKNNDLLYKNIKDVSALGVATQFKNSLLRLTEILTAKEAWYVRCLKSNDNKQPGKFDEVLVRHQVKYLGLMEHLRVRRAGFAYRRRYEVFLKRYKALCPATWPHWKGVPSDGVEKLVQHLGYQPDEYKMGKTKIFIRYARTLFATEDAFEICKHELATRIQAKYKGYRAKGEFRKQKEAATKIETCWRGVQARKERDRRAWAVKIIKQFIKGYITRREAKTTDNSEYLAFVRQSYLNRLKDNLPKTVLDKTTWLTPPPVMTETSEILRQLHTRMMVRKYVRGITPQKKAQLQQKVVTSGIFKGKKDSYPSSIAVPFVDTRISQYSLQKQQLILFSPGDMILQCDHLFEALTKLAMIANKQNNIKVVQGSIKFEIQAGKEGGVDFSVGQEPMIYKGKNGHLMVVSDYFHIFA</sequence>
<dbReference type="PRINTS" id="PR00193">
    <property type="entry name" value="MYOSINHEAVY"/>
</dbReference>
<dbReference type="InterPro" id="IPR001609">
    <property type="entry name" value="Myosin_head_motor_dom-like"/>
</dbReference>
<keyword evidence="2 7" id="KW-0547">Nucleotide-binding</keyword>
<proteinExistence type="inferred from homology"/>
<dbReference type="PROSITE" id="PS51456">
    <property type="entry name" value="MYOSIN_MOTOR"/>
    <property type="match status" value="1"/>
</dbReference>
<accession>A0A8C1SMM3</accession>
<protein>
    <submittedName>
        <fullName evidence="9">Myosin IHa</fullName>
    </submittedName>
</protein>
<dbReference type="PANTHER" id="PTHR13140:SF852">
    <property type="entry name" value="UNCONVENTIONAL MYOSIN-IH ISOFORM X1"/>
    <property type="match status" value="1"/>
</dbReference>
<dbReference type="GO" id="GO:0006897">
    <property type="term" value="P:endocytosis"/>
    <property type="evidence" value="ECO:0007669"/>
    <property type="project" value="TreeGrafter"/>
</dbReference>
<dbReference type="GO" id="GO:0005524">
    <property type="term" value="F:ATP binding"/>
    <property type="evidence" value="ECO:0007669"/>
    <property type="project" value="UniProtKB-UniRule"/>
</dbReference>
<dbReference type="GO" id="GO:0005938">
    <property type="term" value="C:cell cortex"/>
    <property type="evidence" value="ECO:0007669"/>
    <property type="project" value="UniProtKB-SubCell"/>
</dbReference>
<evidence type="ECO:0000256" key="2">
    <source>
        <dbReference type="ARBA" id="ARBA00022741"/>
    </source>
</evidence>
<keyword evidence="5 7" id="KW-0505">Motor protein</keyword>
<feature type="binding site" evidence="7">
    <location>
        <begin position="105"/>
        <end position="112"/>
    </location>
    <ligand>
        <name>ATP</name>
        <dbReference type="ChEBI" id="CHEBI:30616"/>
    </ligand>
</feature>
<dbReference type="GO" id="GO:0051015">
    <property type="term" value="F:actin filament binding"/>
    <property type="evidence" value="ECO:0007669"/>
    <property type="project" value="TreeGrafter"/>
</dbReference>
<dbReference type="GO" id="GO:0016459">
    <property type="term" value="C:myosin complex"/>
    <property type="evidence" value="ECO:0007669"/>
    <property type="project" value="UniProtKB-KW"/>
</dbReference>
<dbReference type="InterPro" id="IPR036961">
    <property type="entry name" value="Kinesin_motor_dom_sf"/>
</dbReference>
<keyword evidence="4 7" id="KW-0518">Myosin</keyword>
<reference evidence="9" key="1">
    <citation type="submission" date="2025-08" db="UniProtKB">
        <authorList>
            <consortium name="Ensembl"/>
        </authorList>
    </citation>
    <scope>IDENTIFICATION</scope>
</reference>
<evidence type="ECO:0000256" key="1">
    <source>
        <dbReference type="ARBA" id="ARBA00008314"/>
    </source>
</evidence>
<dbReference type="Gene3D" id="1.20.120.720">
    <property type="entry name" value="Myosin VI head, motor domain, U50 subdomain"/>
    <property type="match status" value="1"/>
</dbReference>
<dbReference type="Gene3D" id="1.20.5.190">
    <property type="match status" value="1"/>
</dbReference>
<feature type="region of interest" description="Actin-binding" evidence="7">
    <location>
        <begin position="546"/>
        <end position="568"/>
    </location>
</feature>
<dbReference type="PROSITE" id="PS50096">
    <property type="entry name" value="IQ"/>
    <property type="match status" value="2"/>
</dbReference>
<dbReference type="GO" id="GO:0030048">
    <property type="term" value="P:actin filament-based movement"/>
    <property type="evidence" value="ECO:0007669"/>
    <property type="project" value="TreeGrafter"/>
</dbReference>
<evidence type="ECO:0000313" key="9">
    <source>
        <dbReference type="Ensembl" id="ENSCCRP00015010051.1"/>
    </source>
</evidence>
<dbReference type="GO" id="GO:0060171">
    <property type="term" value="C:stereocilium membrane"/>
    <property type="evidence" value="ECO:0007669"/>
    <property type="project" value="UniProtKB-SubCell"/>
</dbReference>
<dbReference type="AlphaFoldDB" id="A0A8C1SMM3"/>
<dbReference type="GO" id="GO:0007015">
    <property type="term" value="P:actin filament organization"/>
    <property type="evidence" value="ECO:0007669"/>
    <property type="project" value="TreeGrafter"/>
</dbReference>
<keyword evidence="3 7" id="KW-0067">ATP-binding</keyword>
<dbReference type="CDD" id="cd23767">
    <property type="entry name" value="IQCD"/>
    <property type="match status" value="1"/>
</dbReference>
<evidence type="ECO:0000256" key="4">
    <source>
        <dbReference type="ARBA" id="ARBA00023123"/>
    </source>
</evidence>
<dbReference type="Gene3D" id="1.10.10.820">
    <property type="match status" value="1"/>
</dbReference>
<dbReference type="Ensembl" id="ENSCCRT00015010440.1">
    <property type="protein sequence ID" value="ENSCCRP00015010051.1"/>
    <property type="gene ID" value="ENSCCRG00015002588.1"/>
</dbReference>
<evidence type="ECO:0000256" key="5">
    <source>
        <dbReference type="ARBA" id="ARBA00023175"/>
    </source>
</evidence>
<dbReference type="Pfam" id="PF00063">
    <property type="entry name" value="Myosin_head"/>
    <property type="match status" value="2"/>
</dbReference>
<dbReference type="InterPro" id="IPR000048">
    <property type="entry name" value="IQ_motif_EF-hand-BS"/>
</dbReference>
<evidence type="ECO:0000313" key="10">
    <source>
        <dbReference type="Proteomes" id="UP000694700"/>
    </source>
</evidence>
<comment type="similarity">
    <text evidence="1 7">Belongs to the TRAFAC class myosin-kinesin ATPase superfamily. Myosin family.</text>
</comment>
<dbReference type="GO" id="GO:0000146">
    <property type="term" value="F:microfilament motor activity"/>
    <property type="evidence" value="ECO:0007669"/>
    <property type="project" value="TreeGrafter"/>
</dbReference>
<dbReference type="Proteomes" id="UP000694700">
    <property type="component" value="Unplaced"/>
</dbReference>
<dbReference type="CDD" id="cd01378">
    <property type="entry name" value="MYSc_Myo1"/>
    <property type="match status" value="1"/>
</dbReference>
<dbReference type="GO" id="GO:0005902">
    <property type="term" value="C:microvillus"/>
    <property type="evidence" value="ECO:0007669"/>
    <property type="project" value="TreeGrafter"/>
</dbReference>
<organism evidence="9 10">
    <name type="scientific">Cyprinus carpio</name>
    <name type="common">Common carp</name>
    <dbReference type="NCBI Taxonomy" id="7962"/>
    <lineage>
        <taxon>Eukaryota</taxon>
        <taxon>Metazoa</taxon>
        <taxon>Chordata</taxon>
        <taxon>Craniata</taxon>
        <taxon>Vertebrata</taxon>
        <taxon>Euteleostomi</taxon>
        <taxon>Actinopterygii</taxon>
        <taxon>Neopterygii</taxon>
        <taxon>Teleostei</taxon>
        <taxon>Ostariophysi</taxon>
        <taxon>Cypriniformes</taxon>
        <taxon>Cyprinidae</taxon>
        <taxon>Cyprininae</taxon>
        <taxon>Cyprinus</taxon>
    </lineage>
</organism>
<dbReference type="Gene3D" id="6.20.240.20">
    <property type="match status" value="1"/>
</dbReference>
<keyword evidence="6 7" id="KW-0009">Actin-binding</keyword>
<dbReference type="InterPro" id="IPR036072">
    <property type="entry name" value="MYSc_Myo1"/>
</dbReference>
<dbReference type="GO" id="GO:0048731">
    <property type="term" value="P:system development"/>
    <property type="evidence" value="ECO:0007669"/>
    <property type="project" value="UniProtKB-ARBA"/>
</dbReference>
<dbReference type="GO" id="GO:0031410">
    <property type="term" value="C:cytoplasmic vesicle"/>
    <property type="evidence" value="ECO:0007669"/>
    <property type="project" value="UniProtKB-SubCell"/>
</dbReference>
<dbReference type="Gene3D" id="3.40.850.10">
    <property type="entry name" value="Kinesin motor domain"/>
    <property type="match status" value="1"/>
</dbReference>
<dbReference type="PANTHER" id="PTHR13140">
    <property type="entry name" value="MYOSIN"/>
    <property type="match status" value="1"/>
</dbReference>
<evidence type="ECO:0000259" key="8">
    <source>
        <dbReference type="PROSITE" id="PS51456"/>
    </source>
</evidence>
<dbReference type="SMART" id="SM00242">
    <property type="entry name" value="MYSc"/>
    <property type="match status" value="1"/>
</dbReference>
<name>A0A8C1SMM3_CYPCA</name>
<dbReference type="InterPro" id="IPR027417">
    <property type="entry name" value="P-loop_NTPase"/>
</dbReference>